<dbReference type="Proteomes" id="UP000030588">
    <property type="component" value="Unassembled WGS sequence"/>
</dbReference>
<proteinExistence type="predicted"/>
<gene>
    <name evidence="1" type="ORF">NG54_12435</name>
</gene>
<dbReference type="AlphaFoldDB" id="A0A0A6XXU7"/>
<accession>A0A0A6XXU7</accession>
<dbReference type="EMBL" id="JRUN01000037">
    <property type="protein sequence ID" value="KHD84937.1"/>
    <property type="molecule type" value="Genomic_DNA"/>
</dbReference>
<evidence type="ECO:0000313" key="1">
    <source>
        <dbReference type="EMBL" id="KHD84937.1"/>
    </source>
</evidence>
<sequence>MKVLSDIKFIENRIIINILRITKKPILFFRLKPPNLQNFEMGIFTFMDNYSRGLLIFRKTFVACIITYGFSDAKASGNTPQLKLERKLNRKPVLMIYYIMIQTNPILNNRQWKIARLPSRMKIGIKSR</sequence>
<evidence type="ECO:0000313" key="2">
    <source>
        <dbReference type="Proteomes" id="UP000030588"/>
    </source>
</evidence>
<protein>
    <submittedName>
        <fullName evidence="1">Uncharacterized protein</fullName>
    </submittedName>
</protein>
<reference evidence="1 2" key="1">
    <citation type="submission" date="2014-10" db="EMBL/GenBank/DDBJ databases">
        <title>Draft genome of phytase producing Bacillus ginsengihumi strain M2.11.</title>
        <authorList>
            <person name="Toymentseva A."/>
            <person name="Boulygina E.A."/>
            <person name="Kazakov S.V."/>
            <person name="Kayumov I."/>
            <person name="Suleimanova A.D."/>
            <person name="Mardanova A.M."/>
            <person name="Maria S.N."/>
            <person name="Sergey M.Y."/>
            <person name="Sharipova M.R."/>
        </authorList>
    </citation>
    <scope>NUCLEOTIDE SEQUENCE [LARGE SCALE GENOMIC DNA]</scope>
    <source>
        <strain evidence="1 2">M2.11</strain>
    </source>
</reference>
<name>A0A0A6XXU7_9BACI</name>
<comment type="caution">
    <text evidence="1">The sequence shown here is derived from an EMBL/GenBank/DDBJ whole genome shotgun (WGS) entry which is preliminary data.</text>
</comment>
<organism evidence="1 2">
    <name type="scientific">Heyndrickxia ginsengihumi</name>
    <dbReference type="NCBI Taxonomy" id="363870"/>
    <lineage>
        <taxon>Bacteria</taxon>
        <taxon>Bacillati</taxon>
        <taxon>Bacillota</taxon>
        <taxon>Bacilli</taxon>
        <taxon>Bacillales</taxon>
        <taxon>Bacillaceae</taxon>
        <taxon>Heyndrickxia</taxon>
    </lineage>
</organism>